<feature type="transmembrane region" description="Helical" evidence="8">
    <location>
        <begin position="271"/>
        <end position="296"/>
    </location>
</feature>
<feature type="transmembrane region" description="Helical" evidence="8">
    <location>
        <begin position="199"/>
        <end position="216"/>
    </location>
</feature>
<dbReference type="Proteomes" id="UP000321058">
    <property type="component" value="Unassembled WGS sequence"/>
</dbReference>
<accession>A0A512N7D3</accession>
<feature type="transmembrane region" description="Helical" evidence="8">
    <location>
        <begin position="138"/>
        <end position="159"/>
    </location>
</feature>
<dbReference type="InterPro" id="IPR011701">
    <property type="entry name" value="MFS"/>
</dbReference>
<feature type="transmembrane region" description="Helical" evidence="8">
    <location>
        <begin position="79"/>
        <end position="98"/>
    </location>
</feature>
<keyword evidence="7 8" id="KW-0472">Membrane</keyword>
<evidence type="ECO:0000256" key="2">
    <source>
        <dbReference type="ARBA" id="ARBA00008537"/>
    </source>
</evidence>
<dbReference type="SUPFAM" id="SSF103473">
    <property type="entry name" value="MFS general substrate transporter"/>
    <property type="match status" value="1"/>
</dbReference>
<evidence type="ECO:0000313" key="11">
    <source>
        <dbReference type="EMBL" id="GEP54888.1"/>
    </source>
</evidence>
<feature type="transmembrane region" description="Helical" evidence="8">
    <location>
        <begin position="302"/>
        <end position="324"/>
    </location>
</feature>
<dbReference type="PROSITE" id="PS50850">
    <property type="entry name" value="MFS"/>
    <property type="match status" value="1"/>
</dbReference>
<evidence type="ECO:0000256" key="1">
    <source>
        <dbReference type="ARBA" id="ARBA00004651"/>
    </source>
</evidence>
<comment type="similarity">
    <text evidence="2">Belongs to the major facilitator superfamily. EmrB family.</text>
</comment>
<dbReference type="InterPro" id="IPR036259">
    <property type="entry name" value="MFS_trans_sf"/>
</dbReference>
<comment type="subcellular location">
    <subcellularLocation>
        <location evidence="1">Cell membrane</location>
        <topology evidence="1">Multi-pass membrane protein</topology>
    </subcellularLocation>
</comment>
<dbReference type="Gene3D" id="1.20.1720.10">
    <property type="entry name" value="Multidrug resistance protein D"/>
    <property type="match status" value="1"/>
</dbReference>
<dbReference type="PANTHER" id="PTHR42718">
    <property type="entry name" value="MAJOR FACILITATOR SUPERFAMILY MULTIDRUG TRANSPORTER MFSC"/>
    <property type="match status" value="1"/>
</dbReference>
<evidence type="ECO:0000256" key="4">
    <source>
        <dbReference type="ARBA" id="ARBA00022475"/>
    </source>
</evidence>
<comment type="caution">
    <text evidence="11">The sequence shown here is derived from an EMBL/GenBank/DDBJ whole genome shotgun (WGS) entry which is preliminary data.</text>
</comment>
<organism evidence="11 12">
    <name type="scientific">Reyranella soli</name>
    <dbReference type="NCBI Taxonomy" id="1230389"/>
    <lineage>
        <taxon>Bacteria</taxon>
        <taxon>Pseudomonadati</taxon>
        <taxon>Pseudomonadota</taxon>
        <taxon>Alphaproteobacteria</taxon>
        <taxon>Hyphomicrobiales</taxon>
        <taxon>Reyranellaceae</taxon>
        <taxon>Reyranella</taxon>
    </lineage>
</organism>
<evidence type="ECO:0000259" key="10">
    <source>
        <dbReference type="PROSITE" id="PS50850"/>
    </source>
</evidence>
<name>A0A512N7D3_9HYPH</name>
<feature type="transmembrane region" description="Helical" evidence="8">
    <location>
        <begin position="49"/>
        <end position="70"/>
    </location>
</feature>
<feature type="domain" description="Major facilitator superfamily (MFS) profile" evidence="10">
    <location>
        <begin position="13"/>
        <end position="502"/>
    </location>
</feature>
<feature type="signal peptide" evidence="9">
    <location>
        <begin position="1"/>
        <end position="25"/>
    </location>
</feature>
<proteinExistence type="inferred from homology"/>
<keyword evidence="3" id="KW-0813">Transport</keyword>
<evidence type="ECO:0000256" key="6">
    <source>
        <dbReference type="ARBA" id="ARBA00022989"/>
    </source>
</evidence>
<feature type="transmembrane region" description="Helical" evidence="8">
    <location>
        <begin position="400"/>
        <end position="421"/>
    </location>
</feature>
<evidence type="ECO:0000256" key="9">
    <source>
        <dbReference type="SAM" id="SignalP"/>
    </source>
</evidence>
<keyword evidence="9" id="KW-0732">Signal</keyword>
<feature type="transmembrane region" description="Helical" evidence="8">
    <location>
        <begin position="480"/>
        <end position="497"/>
    </location>
</feature>
<feature type="transmembrane region" description="Helical" evidence="8">
    <location>
        <begin position="104"/>
        <end position="126"/>
    </location>
</feature>
<dbReference type="Pfam" id="PF07690">
    <property type="entry name" value="MFS_1"/>
    <property type="match status" value="1"/>
</dbReference>
<dbReference type="Gene3D" id="1.20.1250.20">
    <property type="entry name" value="MFS general substrate transporter like domains"/>
    <property type="match status" value="1"/>
</dbReference>
<evidence type="ECO:0000256" key="3">
    <source>
        <dbReference type="ARBA" id="ARBA00022448"/>
    </source>
</evidence>
<gene>
    <name evidence="11" type="ORF">RSO01_20540</name>
</gene>
<dbReference type="InterPro" id="IPR020846">
    <property type="entry name" value="MFS_dom"/>
</dbReference>
<dbReference type="EMBL" id="BKAJ01000032">
    <property type="protein sequence ID" value="GEP54888.1"/>
    <property type="molecule type" value="Genomic_DNA"/>
</dbReference>
<feature type="transmembrane region" description="Helical" evidence="8">
    <location>
        <begin position="368"/>
        <end position="388"/>
    </location>
</feature>
<keyword evidence="12" id="KW-1185">Reference proteome</keyword>
<dbReference type="GO" id="GO:0005886">
    <property type="term" value="C:plasma membrane"/>
    <property type="evidence" value="ECO:0007669"/>
    <property type="project" value="UniProtKB-SubCell"/>
</dbReference>
<dbReference type="AlphaFoldDB" id="A0A512N7D3"/>
<dbReference type="NCBIfam" id="TIGR00711">
    <property type="entry name" value="efflux_EmrB"/>
    <property type="match status" value="1"/>
</dbReference>
<dbReference type="CDD" id="cd17503">
    <property type="entry name" value="MFS_LmrB_MDR_like"/>
    <property type="match status" value="1"/>
</dbReference>
<dbReference type="PANTHER" id="PTHR42718:SF9">
    <property type="entry name" value="MAJOR FACILITATOR SUPERFAMILY MULTIDRUG TRANSPORTER MFSC"/>
    <property type="match status" value="1"/>
</dbReference>
<feature type="transmembrane region" description="Helical" evidence="8">
    <location>
        <begin position="165"/>
        <end position="187"/>
    </location>
</feature>
<sequence length="511" mass="55123">MTMQSKPKHLALLTVCIMLATIMQALDTTIANVALPYMQGSLSATADQINWVLTSYIVAAAIATPVTGFLEARLGRKRLFLIAVAGFTAASVLCGIAVSLPEMVAFRLVQGLFGASLVPLSQAVLLDSYPKEKHGSAMAMWGMGVMVGPILGPTLGGWLTEAYNWRWVFYINVPIGIVTFLGLSAYLSETKTSRTGFDWFGFAMLSIAIGSLQMMLDRGEQLDWFSATEIWIEAVLAALAFYLFLVQTFTIKIAEGKQPFIDPSIFKDRNFTIGLCFIFVVGIILLASLALITPYLQNLMGYPVVTAGLVLAPRGMGTMVAMMIVGRLINRVDPRILLASGLLMTAAVLWEMTGFTPDVSEWTLIRTGILQGMGLGFMFVPLSTITFATLPGSLRTQGTALYSLVRNLGSSIGISLVIFLLTRNTQLVHAELAGQVTPFNDALAALAPGRIWDMATTLGKAALNAEVTKQAAVVAYANDFKLMMVVALVALPLIFLLKRAKARPGEAAILE</sequence>
<evidence type="ECO:0000256" key="5">
    <source>
        <dbReference type="ARBA" id="ARBA00022692"/>
    </source>
</evidence>
<reference evidence="11 12" key="1">
    <citation type="submission" date="2019-07" db="EMBL/GenBank/DDBJ databases">
        <title>Whole genome shotgun sequence of Reyranella soli NBRC 108950.</title>
        <authorList>
            <person name="Hosoyama A."/>
            <person name="Uohara A."/>
            <person name="Ohji S."/>
            <person name="Ichikawa N."/>
        </authorList>
    </citation>
    <scope>NUCLEOTIDE SEQUENCE [LARGE SCALE GENOMIC DNA]</scope>
    <source>
        <strain evidence="11 12">NBRC 108950</strain>
    </source>
</reference>
<keyword evidence="5 8" id="KW-0812">Transmembrane</keyword>
<feature type="transmembrane region" description="Helical" evidence="8">
    <location>
        <begin position="228"/>
        <end position="250"/>
    </location>
</feature>
<evidence type="ECO:0000256" key="7">
    <source>
        <dbReference type="ARBA" id="ARBA00023136"/>
    </source>
</evidence>
<dbReference type="GO" id="GO:0022857">
    <property type="term" value="F:transmembrane transporter activity"/>
    <property type="evidence" value="ECO:0007669"/>
    <property type="project" value="InterPro"/>
</dbReference>
<dbReference type="InterPro" id="IPR004638">
    <property type="entry name" value="EmrB-like"/>
</dbReference>
<keyword evidence="6 8" id="KW-1133">Transmembrane helix</keyword>
<feature type="chain" id="PRO_5021725759" evidence="9">
    <location>
        <begin position="26"/>
        <end position="511"/>
    </location>
</feature>
<keyword evidence="4" id="KW-1003">Cell membrane</keyword>
<protein>
    <submittedName>
        <fullName evidence="11">EmrB/QacA family drug resistance transporter</fullName>
    </submittedName>
</protein>
<evidence type="ECO:0000313" key="12">
    <source>
        <dbReference type="Proteomes" id="UP000321058"/>
    </source>
</evidence>
<evidence type="ECO:0000256" key="8">
    <source>
        <dbReference type="SAM" id="Phobius"/>
    </source>
</evidence>
<feature type="transmembrane region" description="Helical" evidence="8">
    <location>
        <begin position="336"/>
        <end position="356"/>
    </location>
</feature>
<dbReference type="OrthoDB" id="9771737at2"/>